<name>A0A1F6AXS4_9BACT</name>
<evidence type="ECO:0000313" key="2">
    <source>
        <dbReference type="EMBL" id="OGG29479.1"/>
    </source>
</evidence>
<comment type="caution">
    <text evidence="2">The sequence shown here is derived from an EMBL/GenBank/DDBJ whole genome shotgun (WGS) entry which is preliminary data.</text>
</comment>
<reference evidence="2 3" key="1">
    <citation type="journal article" date="2016" name="Nat. Commun.">
        <title>Thousands of microbial genomes shed light on interconnected biogeochemical processes in an aquifer system.</title>
        <authorList>
            <person name="Anantharaman K."/>
            <person name="Brown C.T."/>
            <person name="Hug L.A."/>
            <person name="Sharon I."/>
            <person name="Castelle C.J."/>
            <person name="Probst A.J."/>
            <person name="Thomas B.C."/>
            <person name="Singh A."/>
            <person name="Wilkins M.J."/>
            <person name="Karaoz U."/>
            <person name="Brodie E.L."/>
            <person name="Williams K.H."/>
            <person name="Hubbard S.S."/>
            <person name="Banfield J.F."/>
        </authorList>
    </citation>
    <scope>NUCLEOTIDE SEQUENCE [LARGE SCALE GENOMIC DNA]</scope>
</reference>
<proteinExistence type="predicted"/>
<sequence length="92" mass="10764">MLTNDDYQKIEKIVDTHIDTAKEEIKEQIRHLPSRDDFDTRMDKLTKEIQDAREELAAHAMSHERLDEKDEELETRVSVVEKKLRIPSSGSS</sequence>
<accession>A0A1F6AXS4</accession>
<evidence type="ECO:0000313" key="3">
    <source>
        <dbReference type="Proteomes" id="UP000178461"/>
    </source>
</evidence>
<protein>
    <submittedName>
        <fullName evidence="2">Uncharacterized protein</fullName>
    </submittedName>
</protein>
<gene>
    <name evidence="2" type="ORF">A2971_03855</name>
</gene>
<organism evidence="2 3">
    <name type="scientific">Candidatus Gottesmanbacteria bacterium RIFCSPLOWO2_01_FULL_46_21</name>
    <dbReference type="NCBI Taxonomy" id="1798393"/>
    <lineage>
        <taxon>Bacteria</taxon>
        <taxon>Candidatus Gottesmaniibacteriota</taxon>
    </lineage>
</organism>
<feature type="coiled-coil region" evidence="1">
    <location>
        <begin position="35"/>
        <end position="83"/>
    </location>
</feature>
<dbReference type="Proteomes" id="UP000178461">
    <property type="component" value="Unassembled WGS sequence"/>
</dbReference>
<keyword evidence="1" id="KW-0175">Coiled coil</keyword>
<dbReference type="EMBL" id="MFJW01000024">
    <property type="protein sequence ID" value="OGG29479.1"/>
    <property type="molecule type" value="Genomic_DNA"/>
</dbReference>
<evidence type="ECO:0000256" key="1">
    <source>
        <dbReference type="SAM" id="Coils"/>
    </source>
</evidence>
<dbReference type="AlphaFoldDB" id="A0A1F6AXS4"/>